<keyword evidence="1" id="KW-0040">ANK repeat</keyword>
<evidence type="ECO:0000256" key="3">
    <source>
        <dbReference type="SAM" id="MobiDB-lite"/>
    </source>
</evidence>
<keyword evidence="2" id="KW-0175">Coiled coil</keyword>
<dbReference type="EMBL" id="WUBL01000009">
    <property type="protein sequence ID" value="KAF2972023.1"/>
    <property type="molecule type" value="Genomic_DNA"/>
</dbReference>
<dbReference type="InParanoid" id="A0A7C8IWT2"/>
<gene>
    <name evidence="4" type="ORF">GQX73_g1509</name>
</gene>
<dbReference type="Proteomes" id="UP000481858">
    <property type="component" value="Unassembled WGS sequence"/>
</dbReference>
<evidence type="ECO:0000313" key="4">
    <source>
        <dbReference type="EMBL" id="KAF2972023.1"/>
    </source>
</evidence>
<dbReference type="PROSITE" id="PS50088">
    <property type="entry name" value="ANK_REPEAT"/>
    <property type="match status" value="1"/>
</dbReference>
<proteinExistence type="predicted"/>
<dbReference type="SMART" id="SM00248">
    <property type="entry name" value="ANK"/>
    <property type="match status" value="1"/>
</dbReference>
<evidence type="ECO:0000256" key="2">
    <source>
        <dbReference type="SAM" id="Coils"/>
    </source>
</evidence>
<organism evidence="4 5">
    <name type="scientific">Xylaria multiplex</name>
    <dbReference type="NCBI Taxonomy" id="323545"/>
    <lineage>
        <taxon>Eukaryota</taxon>
        <taxon>Fungi</taxon>
        <taxon>Dikarya</taxon>
        <taxon>Ascomycota</taxon>
        <taxon>Pezizomycotina</taxon>
        <taxon>Sordariomycetes</taxon>
        <taxon>Xylariomycetidae</taxon>
        <taxon>Xylariales</taxon>
        <taxon>Xylariaceae</taxon>
        <taxon>Xylaria</taxon>
    </lineage>
</organism>
<evidence type="ECO:0000313" key="5">
    <source>
        <dbReference type="Proteomes" id="UP000481858"/>
    </source>
</evidence>
<sequence>MSNSRAFPLADLDLDTARLLPCRQRRRRVRIQGQLAIVRTVSIANLQQAKNGSPITHINTNHKEALDSPLGRQYSYDDSEVEDGDDDVASHMAEALSVAASGIAVAQVSVQVGKSIIKLKQLWDEIQDVPSTIGDLLDQIECLDPALWEADNTFSQASLPPIFWDNSLASRSTAYCRKALCSLTELVDELALQINRPGKIISKLAYAKVVLKKEQLKSLERRLQNAVRMLTLAQQSYLVALTRIQPDIIIQRFTAMITPPPLAAQTVHSTSAPQLGRLGSINTHRVQPPSRATKPADDEDSEGHALTQRQRPKRQDFGNIFRFRLPFWLSRTTWELQSSRSYGNWKLNLRCYSVVPRDSEVIKIAQHGAPRDLEMLCAHGLASPYDRDDYYGDTLLHLAMWGNNKPMVRHLLDIGLSPSELNDNDGAPIKMVIYGHLYTRTSFLTNWSSNELEILTDPLDTYFDPKGETCSCALSLVSRDVKKIYQVVECPSHETTTLKSRLKQLFYHVNVVEDPMAIPDFLQPYWSQDFRALRTASIGTFDLLHVIAIGFGSSNYEFTGGWALLADMVVCNTPDIHQITNFGTRDWLPRPSVWTLVSNHLKLWLSKIRSNGYDLKEYGRRENELLANKDLILGSCLLISRREAETYRRYDIAWLRGYEYGPEPEDWKVLVSFPEKSYAADFWNLVEDGPQVVPGSWVEDDDGAEGYTWDQLSSIRRGIQRGLGTLEDADLELLEMLGL</sequence>
<name>A0A7C8IWT2_9PEZI</name>
<dbReference type="OrthoDB" id="3200163at2759"/>
<keyword evidence="5" id="KW-1185">Reference proteome</keyword>
<protein>
    <submittedName>
        <fullName evidence="4">Uncharacterized protein</fullName>
    </submittedName>
</protein>
<dbReference type="InterPro" id="IPR036770">
    <property type="entry name" value="Ankyrin_rpt-contain_sf"/>
</dbReference>
<feature type="coiled-coil region" evidence="2">
    <location>
        <begin position="209"/>
        <end position="236"/>
    </location>
</feature>
<reference evidence="4 5" key="1">
    <citation type="submission" date="2019-12" db="EMBL/GenBank/DDBJ databases">
        <title>Draft genome sequence of the ascomycete Xylaria multiplex DSM 110363.</title>
        <authorList>
            <person name="Buettner E."/>
            <person name="Kellner H."/>
        </authorList>
    </citation>
    <scope>NUCLEOTIDE SEQUENCE [LARGE SCALE GENOMIC DNA]</scope>
    <source>
        <strain evidence="4 5">DSM 110363</strain>
    </source>
</reference>
<evidence type="ECO:0000256" key="1">
    <source>
        <dbReference type="PROSITE-ProRule" id="PRU00023"/>
    </source>
</evidence>
<comment type="caution">
    <text evidence="4">The sequence shown here is derived from an EMBL/GenBank/DDBJ whole genome shotgun (WGS) entry which is preliminary data.</text>
</comment>
<dbReference type="Gene3D" id="1.25.40.20">
    <property type="entry name" value="Ankyrin repeat-containing domain"/>
    <property type="match status" value="1"/>
</dbReference>
<dbReference type="SUPFAM" id="SSF48403">
    <property type="entry name" value="Ankyrin repeat"/>
    <property type="match status" value="1"/>
</dbReference>
<dbReference type="InterPro" id="IPR002110">
    <property type="entry name" value="Ankyrin_rpt"/>
</dbReference>
<feature type="repeat" description="ANK" evidence="1">
    <location>
        <begin position="391"/>
        <end position="423"/>
    </location>
</feature>
<accession>A0A7C8IWT2</accession>
<feature type="region of interest" description="Disordered" evidence="3">
    <location>
        <begin position="274"/>
        <end position="311"/>
    </location>
</feature>
<dbReference type="AlphaFoldDB" id="A0A7C8IWT2"/>